<dbReference type="EMBL" id="CAFBMK010000007">
    <property type="protein sequence ID" value="CAB4894677.1"/>
    <property type="molecule type" value="Genomic_DNA"/>
</dbReference>
<protein>
    <submittedName>
        <fullName evidence="1">Unannotated protein</fullName>
    </submittedName>
</protein>
<evidence type="ECO:0000313" key="1">
    <source>
        <dbReference type="EMBL" id="CAB4894677.1"/>
    </source>
</evidence>
<accession>A0A6J7FH21</accession>
<reference evidence="1" key="1">
    <citation type="submission" date="2020-05" db="EMBL/GenBank/DDBJ databases">
        <authorList>
            <person name="Chiriac C."/>
            <person name="Salcher M."/>
            <person name="Ghai R."/>
            <person name="Kavagutti S V."/>
        </authorList>
    </citation>
    <scope>NUCLEOTIDE SEQUENCE</scope>
</reference>
<gene>
    <name evidence="1" type="ORF">UFOPK3564_00228</name>
</gene>
<name>A0A6J7FH21_9ZZZZ</name>
<organism evidence="1">
    <name type="scientific">freshwater metagenome</name>
    <dbReference type="NCBI Taxonomy" id="449393"/>
    <lineage>
        <taxon>unclassified sequences</taxon>
        <taxon>metagenomes</taxon>
        <taxon>ecological metagenomes</taxon>
    </lineage>
</organism>
<proteinExistence type="predicted"/>
<dbReference type="AlphaFoldDB" id="A0A6J7FH21"/>
<sequence length="72" mass="7526">MSTPTRQAPHPADLLHGPTKVVSFKARVDHLSALAEHAAIRGLGIGEAHREAISQWIGTNEVGDPDPVGAVA</sequence>